<accession>A0A1D1VFU9</accession>
<proteinExistence type="predicted"/>
<dbReference type="InterPro" id="IPR012340">
    <property type="entry name" value="NA-bd_OB-fold"/>
</dbReference>
<dbReference type="AlphaFoldDB" id="A0A1D1VFU9"/>
<evidence type="ECO:0008006" key="3">
    <source>
        <dbReference type="Google" id="ProtNLM"/>
    </source>
</evidence>
<comment type="caution">
    <text evidence="1">The sequence shown here is derived from an EMBL/GenBank/DDBJ whole genome shotgun (WGS) entry which is preliminary data.</text>
</comment>
<dbReference type="Gene3D" id="2.40.50.140">
    <property type="entry name" value="Nucleic acid-binding proteins"/>
    <property type="match status" value="2"/>
</dbReference>
<organism evidence="1 2">
    <name type="scientific">Ramazzottius varieornatus</name>
    <name type="common">Water bear</name>
    <name type="synonym">Tardigrade</name>
    <dbReference type="NCBI Taxonomy" id="947166"/>
    <lineage>
        <taxon>Eukaryota</taxon>
        <taxon>Metazoa</taxon>
        <taxon>Ecdysozoa</taxon>
        <taxon>Tardigrada</taxon>
        <taxon>Eutardigrada</taxon>
        <taxon>Parachela</taxon>
        <taxon>Hypsibioidea</taxon>
        <taxon>Ramazzottiidae</taxon>
        <taxon>Ramazzottius</taxon>
    </lineage>
</organism>
<dbReference type="EMBL" id="BDGG01000006">
    <property type="protein sequence ID" value="GAV00500.1"/>
    <property type="molecule type" value="Genomic_DNA"/>
</dbReference>
<reference evidence="1 2" key="1">
    <citation type="journal article" date="2016" name="Nat. Commun.">
        <title>Extremotolerant tardigrade genome and improved radiotolerance of human cultured cells by tardigrade-unique protein.</title>
        <authorList>
            <person name="Hashimoto T."/>
            <person name="Horikawa D.D."/>
            <person name="Saito Y."/>
            <person name="Kuwahara H."/>
            <person name="Kozuka-Hata H."/>
            <person name="Shin-I T."/>
            <person name="Minakuchi Y."/>
            <person name="Ohishi K."/>
            <person name="Motoyama A."/>
            <person name="Aizu T."/>
            <person name="Enomoto A."/>
            <person name="Kondo K."/>
            <person name="Tanaka S."/>
            <person name="Hara Y."/>
            <person name="Koshikawa S."/>
            <person name="Sagara H."/>
            <person name="Miura T."/>
            <person name="Yokobori S."/>
            <person name="Miyagawa K."/>
            <person name="Suzuki Y."/>
            <person name="Kubo T."/>
            <person name="Oyama M."/>
            <person name="Kohara Y."/>
            <person name="Fujiyama A."/>
            <person name="Arakawa K."/>
            <person name="Katayama T."/>
            <person name="Toyoda A."/>
            <person name="Kunieda T."/>
        </authorList>
    </citation>
    <scope>NUCLEOTIDE SEQUENCE [LARGE SCALE GENOMIC DNA]</scope>
    <source>
        <strain evidence="1 2">YOKOZUNA-1</strain>
    </source>
</reference>
<name>A0A1D1VFU9_RAMVA</name>
<gene>
    <name evidence="1" type="primary">RvY_11339-1</name>
    <name evidence="1" type="synonym">RvY_11339.1</name>
    <name evidence="1" type="ORF">RvY_11339</name>
</gene>
<keyword evidence="2" id="KW-1185">Reference proteome</keyword>
<protein>
    <recommendedName>
        <fullName evidence="3">Replication protein A OB domain-containing protein</fullName>
    </recommendedName>
</protein>
<sequence>MLQRWTNEERYLTTLSELKNNLGSWNPETTIVRVVIDNNTPIHQGRCTPAASFDASNERCQVKITAFGAEAGRYHALLEVGKVYYLSNFKIKAQGENDADGLRYSASPFTIVVKNDTWVERDKVFEGYAERHSFFTYRTVGQIVKEAELEKLYDVIGKISCIEDLEIAGNGRLKLPMNFSDPTGSILLTLWEEMATTMEEKLENGKVLGIKDCAVKMYKGQKVLCTIPSSTVYDEPADHAGQLIKAMSVVAEQRPETPL</sequence>
<evidence type="ECO:0000313" key="1">
    <source>
        <dbReference type="EMBL" id="GAV00500.1"/>
    </source>
</evidence>
<evidence type="ECO:0000313" key="2">
    <source>
        <dbReference type="Proteomes" id="UP000186922"/>
    </source>
</evidence>
<dbReference type="SUPFAM" id="SSF50249">
    <property type="entry name" value="Nucleic acid-binding proteins"/>
    <property type="match status" value="1"/>
</dbReference>
<dbReference type="Proteomes" id="UP000186922">
    <property type="component" value="Unassembled WGS sequence"/>
</dbReference>